<dbReference type="Proteomes" id="UP000663828">
    <property type="component" value="Unassembled WGS sequence"/>
</dbReference>
<dbReference type="InterPro" id="IPR013083">
    <property type="entry name" value="Znf_RING/FYVE/PHD"/>
</dbReference>
<keyword evidence="9" id="KW-1133">Transmembrane helix</keyword>
<dbReference type="PANTHER" id="PTHR11685">
    <property type="entry name" value="RBR FAMILY RING FINGER AND IBR DOMAIN-CONTAINING"/>
    <property type="match status" value="1"/>
</dbReference>
<evidence type="ECO:0000256" key="5">
    <source>
        <dbReference type="ARBA" id="ARBA00022737"/>
    </source>
</evidence>
<keyword evidence="5" id="KW-0677">Repeat</keyword>
<evidence type="ECO:0000313" key="12">
    <source>
        <dbReference type="EMBL" id="CAF1431395.1"/>
    </source>
</evidence>
<evidence type="ECO:0000256" key="7">
    <source>
        <dbReference type="ARBA" id="ARBA00022786"/>
    </source>
</evidence>
<evidence type="ECO:0000313" key="11">
    <source>
        <dbReference type="EMBL" id="CAF1415313.1"/>
    </source>
</evidence>
<evidence type="ECO:0000256" key="6">
    <source>
        <dbReference type="ARBA" id="ARBA00022771"/>
    </source>
</evidence>
<keyword evidence="4" id="KW-0479">Metal-binding</keyword>
<keyword evidence="7" id="KW-0833">Ubl conjugation pathway</keyword>
<dbReference type="CDD" id="cd20335">
    <property type="entry name" value="BRcat_RBR"/>
    <property type="match status" value="1"/>
</dbReference>
<dbReference type="GO" id="GO:0016567">
    <property type="term" value="P:protein ubiquitination"/>
    <property type="evidence" value="ECO:0007669"/>
    <property type="project" value="InterPro"/>
</dbReference>
<comment type="caution">
    <text evidence="12">The sequence shown here is derived from an EMBL/GenBank/DDBJ whole genome shotgun (WGS) entry which is preliminary data.</text>
</comment>
<dbReference type="AlphaFoldDB" id="A0A815NFU7"/>
<name>A0A815NFU7_ADIRI</name>
<sequence>MAPLPALSPDYIAGLAIVCLLTLAIISVAFICCISKRREDPETTGLLPPTSPRYIPERPVYDLVRRTCQVCFDEKFSHAFSPPLTAACRHIHQTICNTCVVNHVEKALEETCRDDVRCPELDCGALFDYDAVQNILNRSVNKRLFDRYDRFITYRRIEQMDEFVWCSNPDCGMGQLNDGGQANNIVTCFNCHHRTCFIHRVPWHEGLTCAEYDQTRNADDEASQLWIIQNSKKCPNCPYRIEKNDGCDHMKCVKCSYEFCWSCLADYERIRKDGNHRHHPNCKHYAPYDET</sequence>
<dbReference type="Pfam" id="PF01485">
    <property type="entry name" value="IBR"/>
    <property type="match status" value="1"/>
</dbReference>
<evidence type="ECO:0000256" key="4">
    <source>
        <dbReference type="ARBA" id="ARBA00022723"/>
    </source>
</evidence>
<dbReference type="PROSITE" id="PS51873">
    <property type="entry name" value="TRIAD"/>
    <property type="match status" value="1"/>
</dbReference>
<dbReference type="OrthoDB" id="1431934at2759"/>
<reference evidence="12" key="1">
    <citation type="submission" date="2021-02" db="EMBL/GenBank/DDBJ databases">
        <authorList>
            <person name="Nowell W R."/>
        </authorList>
    </citation>
    <scope>NUCLEOTIDE SEQUENCE</scope>
</reference>
<evidence type="ECO:0000256" key="1">
    <source>
        <dbReference type="ARBA" id="ARBA00001798"/>
    </source>
</evidence>
<gene>
    <name evidence="11" type="ORF">EDS130_LOCUS37043</name>
    <name evidence="12" type="ORF">XAT740_LOCUS35794</name>
</gene>
<proteinExistence type="predicted"/>
<evidence type="ECO:0000256" key="8">
    <source>
        <dbReference type="ARBA" id="ARBA00022833"/>
    </source>
</evidence>
<dbReference type="SUPFAM" id="SSF57850">
    <property type="entry name" value="RING/U-box"/>
    <property type="match status" value="3"/>
</dbReference>
<dbReference type="EMBL" id="CAJNOR010003619">
    <property type="protein sequence ID" value="CAF1431395.1"/>
    <property type="molecule type" value="Genomic_DNA"/>
</dbReference>
<dbReference type="InterPro" id="IPR044066">
    <property type="entry name" value="TRIAD_supradom"/>
</dbReference>
<dbReference type="Gene3D" id="1.20.120.1750">
    <property type="match status" value="1"/>
</dbReference>
<accession>A0A815NFU7</accession>
<keyword evidence="6" id="KW-0863">Zinc-finger</keyword>
<evidence type="ECO:0000259" key="10">
    <source>
        <dbReference type="PROSITE" id="PS51873"/>
    </source>
</evidence>
<dbReference type="EC" id="2.3.2.31" evidence="2"/>
<keyword evidence="9" id="KW-0812">Transmembrane</keyword>
<protein>
    <recommendedName>
        <fullName evidence="2">RBR-type E3 ubiquitin transferase</fullName>
        <ecNumber evidence="2">2.3.2.31</ecNumber>
    </recommendedName>
</protein>
<comment type="catalytic activity">
    <reaction evidence="1">
        <text>[E2 ubiquitin-conjugating enzyme]-S-ubiquitinyl-L-cysteine + [acceptor protein]-L-lysine = [E2 ubiquitin-conjugating enzyme]-L-cysteine + [acceptor protein]-N(6)-ubiquitinyl-L-lysine.</text>
        <dbReference type="EC" id="2.3.2.31"/>
    </reaction>
</comment>
<keyword evidence="3" id="KW-0808">Transferase</keyword>
<keyword evidence="8" id="KW-0862">Zinc</keyword>
<dbReference type="SMART" id="SM00647">
    <property type="entry name" value="IBR"/>
    <property type="match status" value="2"/>
</dbReference>
<keyword evidence="13" id="KW-1185">Reference proteome</keyword>
<dbReference type="InterPro" id="IPR031127">
    <property type="entry name" value="E3_UB_ligase_RBR"/>
</dbReference>
<evidence type="ECO:0000256" key="9">
    <source>
        <dbReference type="SAM" id="Phobius"/>
    </source>
</evidence>
<dbReference type="Proteomes" id="UP000663852">
    <property type="component" value="Unassembled WGS sequence"/>
</dbReference>
<dbReference type="Gene3D" id="3.30.40.10">
    <property type="entry name" value="Zinc/RING finger domain, C3HC4 (zinc finger)"/>
    <property type="match status" value="1"/>
</dbReference>
<organism evidence="12 13">
    <name type="scientific">Adineta ricciae</name>
    <name type="common">Rotifer</name>
    <dbReference type="NCBI Taxonomy" id="249248"/>
    <lineage>
        <taxon>Eukaryota</taxon>
        <taxon>Metazoa</taxon>
        <taxon>Spiralia</taxon>
        <taxon>Gnathifera</taxon>
        <taxon>Rotifera</taxon>
        <taxon>Eurotatoria</taxon>
        <taxon>Bdelloidea</taxon>
        <taxon>Adinetida</taxon>
        <taxon>Adinetidae</taxon>
        <taxon>Adineta</taxon>
    </lineage>
</organism>
<feature type="domain" description="RING-type" evidence="10">
    <location>
        <begin position="64"/>
        <end position="282"/>
    </location>
</feature>
<evidence type="ECO:0000313" key="13">
    <source>
        <dbReference type="Proteomes" id="UP000663828"/>
    </source>
</evidence>
<feature type="transmembrane region" description="Helical" evidence="9">
    <location>
        <begin position="12"/>
        <end position="34"/>
    </location>
</feature>
<dbReference type="InterPro" id="IPR002867">
    <property type="entry name" value="IBR_dom"/>
</dbReference>
<keyword evidence="9" id="KW-0472">Membrane</keyword>
<evidence type="ECO:0000256" key="2">
    <source>
        <dbReference type="ARBA" id="ARBA00012251"/>
    </source>
</evidence>
<dbReference type="GO" id="GO:0008270">
    <property type="term" value="F:zinc ion binding"/>
    <property type="evidence" value="ECO:0007669"/>
    <property type="project" value="UniProtKB-KW"/>
</dbReference>
<evidence type="ECO:0000256" key="3">
    <source>
        <dbReference type="ARBA" id="ARBA00022679"/>
    </source>
</evidence>
<dbReference type="GO" id="GO:0061630">
    <property type="term" value="F:ubiquitin protein ligase activity"/>
    <property type="evidence" value="ECO:0007669"/>
    <property type="project" value="UniProtKB-EC"/>
</dbReference>
<dbReference type="Pfam" id="PF22191">
    <property type="entry name" value="IBR_1"/>
    <property type="match status" value="1"/>
</dbReference>
<dbReference type="EMBL" id="CAJNOJ010000357">
    <property type="protein sequence ID" value="CAF1415313.1"/>
    <property type="molecule type" value="Genomic_DNA"/>
</dbReference>